<evidence type="ECO:0000256" key="6">
    <source>
        <dbReference type="SAM" id="SignalP"/>
    </source>
</evidence>
<dbReference type="InterPro" id="IPR043504">
    <property type="entry name" value="Peptidase_S1_PA_chymotrypsin"/>
</dbReference>
<organism evidence="8 9">
    <name type="scientific">Chanos chanos</name>
    <name type="common">Milkfish</name>
    <name type="synonym">Mugil chanos</name>
    <dbReference type="NCBI Taxonomy" id="29144"/>
    <lineage>
        <taxon>Eukaryota</taxon>
        <taxon>Metazoa</taxon>
        <taxon>Chordata</taxon>
        <taxon>Craniata</taxon>
        <taxon>Vertebrata</taxon>
        <taxon>Euteleostomi</taxon>
        <taxon>Actinopterygii</taxon>
        <taxon>Neopterygii</taxon>
        <taxon>Teleostei</taxon>
        <taxon>Ostariophysi</taxon>
        <taxon>Gonorynchiformes</taxon>
        <taxon>Chanidae</taxon>
        <taxon>Chanos</taxon>
    </lineage>
</organism>
<evidence type="ECO:0000256" key="2">
    <source>
        <dbReference type="ARBA" id="ARBA00023145"/>
    </source>
</evidence>
<evidence type="ECO:0000256" key="3">
    <source>
        <dbReference type="ARBA" id="ARBA00023157"/>
    </source>
</evidence>
<keyword evidence="6" id="KW-0732">Signal</keyword>
<reference evidence="9" key="1">
    <citation type="submission" date="2025-08" db="UniProtKB">
        <authorList>
            <consortium name="RefSeq"/>
        </authorList>
    </citation>
    <scope>IDENTIFICATION</scope>
</reference>
<dbReference type="PANTHER" id="PTHR24271:SF87">
    <property type="entry name" value="ARGININE ESTERASE-LIKE-RELATED"/>
    <property type="match status" value="1"/>
</dbReference>
<gene>
    <name evidence="9" type="primary">LOC115820653</name>
</gene>
<dbReference type="PROSITE" id="PS50240">
    <property type="entry name" value="TRYPSIN_DOM"/>
    <property type="match status" value="1"/>
</dbReference>
<dbReference type="InterPro" id="IPR001254">
    <property type="entry name" value="Trypsin_dom"/>
</dbReference>
<dbReference type="FunFam" id="2.40.10.10:FF:000005">
    <property type="entry name" value="Serine protease 37"/>
    <property type="match status" value="1"/>
</dbReference>
<dbReference type="InterPro" id="IPR009003">
    <property type="entry name" value="Peptidase_S1_PA"/>
</dbReference>
<dbReference type="Pfam" id="PF00089">
    <property type="entry name" value="Trypsin"/>
    <property type="match status" value="1"/>
</dbReference>
<comment type="catalytic activity">
    <reaction evidence="4">
        <text>Preferential cleavage: Arg-|-Xaa, Lys-|-Xaa.</text>
        <dbReference type="EC" id="3.4.21.4"/>
    </reaction>
</comment>
<protein>
    <recommendedName>
        <fullName evidence="5">trypsin</fullName>
        <ecNumber evidence="5">3.4.21.4</ecNumber>
    </recommendedName>
</protein>
<dbReference type="AlphaFoldDB" id="A0A6J2W459"/>
<dbReference type="EC" id="3.4.21.4" evidence="5"/>
<dbReference type="SMART" id="SM00020">
    <property type="entry name" value="Tryp_SPc"/>
    <property type="match status" value="1"/>
</dbReference>
<dbReference type="CDD" id="cd00190">
    <property type="entry name" value="Tryp_SPc"/>
    <property type="match status" value="1"/>
</dbReference>
<evidence type="ECO:0000256" key="4">
    <source>
        <dbReference type="ARBA" id="ARBA00036320"/>
    </source>
</evidence>
<dbReference type="GO" id="GO:0004252">
    <property type="term" value="F:serine-type endopeptidase activity"/>
    <property type="evidence" value="ECO:0007669"/>
    <property type="project" value="UniProtKB-EC"/>
</dbReference>
<name>A0A6J2W459_CHACN</name>
<feature type="chain" id="PRO_5026653318" description="trypsin" evidence="6">
    <location>
        <begin position="20"/>
        <end position="251"/>
    </location>
</feature>
<dbReference type="OrthoDB" id="5597713at2759"/>
<dbReference type="RefSeq" id="XP_030640150.1">
    <property type="nucleotide sequence ID" value="XM_030784290.1"/>
</dbReference>
<dbReference type="GO" id="GO:0006508">
    <property type="term" value="P:proteolysis"/>
    <property type="evidence" value="ECO:0007669"/>
    <property type="project" value="InterPro"/>
</dbReference>
<evidence type="ECO:0000313" key="9">
    <source>
        <dbReference type="RefSeq" id="XP_030640150.1"/>
    </source>
</evidence>
<dbReference type="Gene3D" id="3.30.250.20">
    <property type="entry name" value="L1 transposable element, C-terminal domain"/>
    <property type="match status" value="1"/>
</dbReference>
<proteinExistence type="predicted"/>
<dbReference type="InterPro" id="IPR001314">
    <property type="entry name" value="Peptidase_S1A"/>
</dbReference>
<dbReference type="InParanoid" id="A0A6J2W459"/>
<dbReference type="Gene3D" id="2.40.10.10">
    <property type="entry name" value="Trypsin-like serine proteases"/>
    <property type="match status" value="2"/>
</dbReference>
<dbReference type="InterPro" id="IPR018114">
    <property type="entry name" value="TRYPSIN_HIS"/>
</dbReference>
<evidence type="ECO:0000256" key="5">
    <source>
        <dbReference type="ARBA" id="ARBA00038868"/>
    </source>
</evidence>
<keyword evidence="8" id="KW-1185">Reference proteome</keyword>
<dbReference type="PRINTS" id="PR00722">
    <property type="entry name" value="CHYMOTRYPSIN"/>
</dbReference>
<accession>A0A6J2W459</accession>
<sequence>MANTPLLLLITALPAPSLSASVNVGTINGGEAKPHSRPYMVSVQKTHRHICGGFLVSESFVMTAAHCYSSAQNLEVVLGAHDLSAKDNLGPVTVKKYHRHPNFDPGILINDIMLLELENEVQLSDRVQLIPLPKPDGDVKAGTVCSVAGWGFTRSYGHPSMRLQEANLTVFNETECKRLWTHHDGEVNDTINKMASFGLHPFLRYPAQVKITYLGQVIHFEIPSDAENFLQNTFPLFGKAAGLRLCRKLMI</sequence>
<feature type="domain" description="Peptidase S1" evidence="7">
    <location>
        <begin position="27"/>
        <end position="251"/>
    </location>
</feature>
<dbReference type="GeneID" id="115820653"/>
<feature type="signal peptide" evidence="6">
    <location>
        <begin position="1"/>
        <end position="19"/>
    </location>
</feature>
<dbReference type="GO" id="GO:0005576">
    <property type="term" value="C:extracellular region"/>
    <property type="evidence" value="ECO:0007669"/>
    <property type="project" value="UniProtKB-SubCell"/>
</dbReference>
<dbReference type="PANTHER" id="PTHR24271">
    <property type="entry name" value="KALLIKREIN-RELATED"/>
    <property type="match status" value="1"/>
</dbReference>
<keyword evidence="3" id="KW-1015">Disulfide bond</keyword>
<evidence type="ECO:0000256" key="1">
    <source>
        <dbReference type="ARBA" id="ARBA00004239"/>
    </source>
</evidence>
<dbReference type="InterPro" id="IPR042566">
    <property type="entry name" value="L1_C"/>
</dbReference>
<dbReference type="PROSITE" id="PS00134">
    <property type="entry name" value="TRYPSIN_HIS"/>
    <property type="match status" value="1"/>
</dbReference>
<dbReference type="SUPFAM" id="SSF50494">
    <property type="entry name" value="Trypsin-like serine proteases"/>
    <property type="match status" value="1"/>
</dbReference>
<comment type="subcellular location">
    <subcellularLocation>
        <location evidence="1">Secreted</location>
        <location evidence="1">Extracellular space</location>
    </subcellularLocation>
</comment>
<dbReference type="Proteomes" id="UP000504632">
    <property type="component" value="Chromosome 9"/>
</dbReference>
<evidence type="ECO:0000259" key="7">
    <source>
        <dbReference type="PROSITE" id="PS50240"/>
    </source>
</evidence>
<keyword evidence="2" id="KW-0865">Zymogen</keyword>
<evidence type="ECO:0000313" key="8">
    <source>
        <dbReference type="Proteomes" id="UP000504632"/>
    </source>
</evidence>